<dbReference type="AlphaFoldDB" id="A0AAD7BQU5"/>
<dbReference type="Proteomes" id="UP001221142">
    <property type="component" value="Unassembled WGS sequence"/>
</dbReference>
<organism evidence="1 2">
    <name type="scientific">Roridomyces roridus</name>
    <dbReference type="NCBI Taxonomy" id="1738132"/>
    <lineage>
        <taxon>Eukaryota</taxon>
        <taxon>Fungi</taxon>
        <taxon>Dikarya</taxon>
        <taxon>Basidiomycota</taxon>
        <taxon>Agaricomycotina</taxon>
        <taxon>Agaricomycetes</taxon>
        <taxon>Agaricomycetidae</taxon>
        <taxon>Agaricales</taxon>
        <taxon>Marasmiineae</taxon>
        <taxon>Mycenaceae</taxon>
        <taxon>Roridomyces</taxon>
    </lineage>
</organism>
<comment type="caution">
    <text evidence="1">The sequence shown here is derived from an EMBL/GenBank/DDBJ whole genome shotgun (WGS) entry which is preliminary data.</text>
</comment>
<gene>
    <name evidence="1" type="ORF">FB45DRAFT_1028443</name>
</gene>
<protein>
    <recommendedName>
        <fullName evidence="3">F-box domain-containing protein</fullName>
    </recommendedName>
</protein>
<sequence>MEIPELLHYSLQYLDACPASLTACAVVHRSWTFTAQSHLFRHVFLAIYWGDPDLDLDRRCSLLLTALSASPHLARFVCSLEITPERLSSEVLEALLNIPLAMLHTLYLAYAWPQNYTVPAMERLVSIPTLQHVQIHYQHAESPNTFQRLNRNLSPKITKMEVFRPP</sequence>
<evidence type="ECO:0000313" key="1">
    <source>
        <dbReference type="EMBL" id="KAJ7628349.1"/>
    </source>
</evidence>
<keyword evidence="2" id="KW-1185">Reference proteome</keyword>
<dbReference type="EMBL" id="JARKIF010000010">
    <property type="protein sequence ID" value="KAJ7628349.1"/>
    <property type="molecule type" value="Genomic_DNA"/>
</dbReference>
<name>A0AAD7BQU5_9AGAR</name>
<evidence type="ECO:0008006" key="3">
    <source>
        <dbReference type="Google" id="ProtNLM"/>
    </source>
</evidence>
<proteinExistence type="predicted"/>
<evidence type="ECO:0000313" key="2">
    <source>
        <dbReference type="Proteomes" id="UP001221142"/>
    </source>
</evidence>
<reference evidence="1" key="1">
    <citation type="submission" date="2023-03" db="EMBL/GenBank/DDBJ databases">
        <title>Massive genome expansion in bonnet fungi (Mycena s.s.) driven by repeated elements and novel gene families across ecological guilds.</title>
        <authorList>
            <consortium name="Lawrence Berkeley National Laboratory"/>
            <person name="Harder C.B."/>
            <person name="Miyauchi S."/>
            <person name="Viragh M."/>
            <person name="Kuo A."/>
            <person name="Thoen E."/>
            <person name="Andreopoulos B."/>
            <person name="Lu D."/>
            <person name="Skrede I."/>
            <person name="Drula E."/>
            <person name="Henrissat B."/>
            <person name="Morin E."/>
            <person name="Kohler A."/>
            <person name="Barry K."/>
            <person name="LaButti K."/>
            <person name="Morin E."/>
            <person name="Salamov A."/>
            <person name="Lipzen A."/>
            <person name="Mereny Z."/>
            <person name="Hegedus B."/>
            <person name="Baldrian P."/>
            <person name="Stursova M."/>
            <person name="Weitz H."/>
            <person name="Taylor A."/>
            <person name="Grigoriev I.V."/>
            <person name="Nagy L.G."/>
            <person name="Martin F."/>
            <person name="Kauserud H."/>
        </authorList>
    </citation>
    <scope>NUCLEOTIDE SEQUENCE</scope>
    <source>
        <strain evidence="1">9284</strain>
    </source>
</reference>
<accession>A0AAD7BQU5</accession>